<evidence type="ECO:0000256" key="9">
    <source>
        <dbReference type="ARBA" id="ARBA00023049"/>
    </source>
</evidence>
<dbReference type="GO" id="GO:0008270">
    <property type="term" value="F:zinc ion binding"/>
    <property type="evidence" value="ECO:0007669"/>
    <property type="project" value="InterPro"/>
</dbReference>
<accession>E9GI16</accession>
<dbReference type="KEGG" id="dpx:DAPPUDRAFT_50545"/>
<dbReference type="PRINTS" id="PR00765">
    <property type="entry name" value="CRBOXYPTASEA"/>
</dbReference>
<evidence type="ECO:0000256" key="7">
    <source>
        <dbReference type="ARBA" id="ARBA00022801"/>
    </source>
</evidence>
<evidence type="ECO:0000256" key="5">
    <source>
        <dbReference type="ARBA" id="ARBA00022723"/>
    </source>
</evidence>
<evidence type="ECO:0000256" key="2">
    <source>
        <dbReference type="ARBA" id="ARBA00005988"/>
    </source>
</evidence>
<dbReference type="InterPro" id="IPR000834">
    <property type="entry name" value="Peptidase_M14"/>
</dbReference>
<dbReference type="PANTHER" id="PTHR11705">
    <property type="entry name" value="PROTEASE FAMILY M14 CARBOXYPEPTIDASE A,B"/>
    <property type="match status" value="1"/>
</dbReference>
<keyword evidence="13" id="KW-1185">Reference proteome</keyword>
<comment type="similarity">
    <text evidence="2 10">Belongs to the peptidase M14 family.</text>
</comment>
<keyword evidence="6" id="KW-0732">Signal</keyword>
<gene>
    <name evidence="12" type="ORF">DAPPUDRAFT_50545</name>
</gene>
<evidence type="ECO:0000256" key="3">
    <source>
        <dbReference type="ARBA" id="ARBA00022645"/>
    </source>
</evidence>
<dbReference type="EMBL" id="GL732545">
    <property type="protein sequence ID" value="EFX80934.1"/>
    <property type="molecule type" value="Genomic_DNA"/>
</dbReference>
<evidence type="ECO:0000256" key="1">
    <source>
        <dbReference type="ARBA" id="ARBA00001947"/>
    </source>
</evidence>
<dbReference type="GO" id="GO:0005615">
    <property type="term" value="C:extracellular space"/>
    <property type="evidence" value="ECO:0000318"/>
    <property type="project" value="GO_Central"/>
</dbReference>
<keyword evidence="9" id="KW-0482">Metalloprotease</keyword>
<evidence type="ECO:0000313" key="12">
    <source>
        <dbReference type="EMBL" id="EFX80934.1"/>
    </source>
</evidence>
<comment type="caution">
    <text evidence="10">Lacks conserved residue(s) required for the propagation of feature annotation.</text>
</comment>
<dbReference type="Pfam" id="PF00246">
    <property type="entry name" value="Peptidase_M14"/>
    <property type="match status" value="1"/>
</dbReference>
<dbReference type="OrthoDB" id="3626597at2759"/>
<reference evidence="12 13" key="1">
    <citation type="journal article" date="2011" name="Science">
        <title>The ecoresponsive genome of Daphnia pulex.</title>
        <authorList>
            <person name="Colbourne J.K."/>
            <person name="Pfrender M.E."/>
            <person name="Gilbert D."/>
            <person name="Thomas W.K."/>
            <person name="Tucker A."/>
            <person name="Oakley T.H."/>
            <person name="Tokishita S."/>
            <person name="Aerts A."/>
            <person name="Arnold G.J."/>
            <person name="Basu M.K."/>
            <person name="Bauer D.J."/>
            <person name="Caceres C.E."/>
            <person name="Carmel L."/>
            <person name="Casola C."/>
            <person name="Choi J.H."/>
            <person name="Detter J.C."/>
            <person name="Dong Q."/>
            <person name="Dusheyko S."/>
            <person name="Eads B.D."/>
            <person name="Frohlich T."/>
            <person name="Geiler-Samerotte K.A."/>
            <person name="Gerlach D."/>
            <person name="Hatcher P."/>
            <person name="Jogdeo S."/>
            <person name="Krijgsveld J."/>
            <person name="Kriventseva E.V."/>
            <person name="Kultz D."/>
            <person name="Laforsch C."/>
            <person name="Lindquist E."/>
            <person name="Lopez J."/>
            <person name="Manak J.R."/>
            <person name="Muller J."/>
            <person name="Pangilinan J."/>
            <person name="Patwardhan R.P."/>
            <person name="Pitluck S."/>
            <person name="Pritham E.J."/>
            <person name="Rechtsteiner A."/>
            <person name="Rho M."/>
            <person name="Rogozin I.B."/>
            <person name="Sakarya O."/>
            <person name="Salamov A."/>
            <person name="Schaack S."/>
            <person name="Shapiro H."/>
            <person name="Shiga Y."/>
            <person name="Skalitzky C."/>
            <person name="Smith Z."/>
            <person name="Souvorov A."/>
            <person name="Sung W."/>
            <person name="Tang Z."/>
            <person name="Tsuchiya D."/>
            <person name="Tu H."/>
            <person name="Vos H."/>
            <person name="Wang M."/>
            <person name="Wolf Y.I."/>
            <person name="Yamagata H."/>
            <person name="Yamada T."/>
            <person name="Ye Y."/>
            <person name="Shaw J.R."/>
            <person name="Andrews J."/>
            <person name="Crease T.J."/>
            <person name="Tang H."/>
            <person name="Lucas S.M."/>
            <person name="Robertson H.M."/>
            <person name="Bork P."/>
            <person name="Koonin E.V."/>
            <person name="Zdobnov E.M."/>
            <person name="Grigoriev I.V."/>
            <person name="Lynch M."/>
            <person name="Boore J.L."/>
        </authorList>
    </citation>
    <scope>NUCLEOTIDE SEQUENCE [LARGE SCALE GENOMIC DNA]</scope>
</reference>
<name>E9GI16_DAPPU</name>
<dbReference type="PANTHER" id="PTHR11705:SF91">
    <property type="entry name" value="FI01817P-RELATED"/>
    <property type="match status" value="1"/>
</dbReference>
<comment type="cofactor">
    <cofactor evidence="1">
        <name>Zn(2+)</name>
        <dbReference type="ChEBI" id="CHEBI:29105"/>
    </cofactor>
</comment>
<dbReference type="SMART" id="SM00631">
    <property type="entry name" value="Zn_pept"/>
    <property type="match status" value="1"/>
</dbReference>
<organism evidence="12 13">
    <name type="scientific">Daphnia pulex</name>
    <name type="common">Water flea</name>
    <dbReference type="NCBI Taxonomy" id="6669"/>
    <lineage>
        <taxon>Eukaryota</taxon>
        <taxon>Metazoa</taxon>
        <taxon>Ecdysozoa</taxon>
        <taxon>Arthropoda</taxon>
        <taxon>Crustacea</taxon>
        <taxon>Branchiopoda</taxon>
        <taxon>Diplostraca</taxon>
        <taxon>Cladocera</taxon>
        <taxon>Anomopoda</taxon>
        <taxon>Daphniidae</taxon>
        <taxon>Daphnia</taxon>
    </lineage>
</organism>
<dbReference type="AlphaFoldDB" id="E9GI16"/>
<evidence type="ECO:0000256" key="10">
    <source>
        <dbReference type="PROSITE-ProRule" id="PRU01379"/>
    </source>
</evidence>
<dbReference type="HOGENOM" id="CLU_019326_4_1_1"/>
<keyword evidence="7" id="KW-0378">Hydrolase</keyword>
<keyword evidence="3" id="KW-0121">Carboxypeptidase</keyword>
<dbReference type="Proteomes" id="UP000000305">
    <property type="component" value="Unassembled WGS sequence"/>
</dbReference>
<keyword evidence="5" id="KW-0479">Metal-binding</keyword>
<dbReference type="PhylomeDB" id="E9GI16"/>
<feature type="domain" description="Peptidase M14" evidence="11">
    <location>
        <begin position="1"/>
        <end position="249"/>
    </location>
</feature>
<dbReference type="PROSITE" id="PS52035">
    <property type="entry name" value="PEPTIDASE_M14"/>
    <property type="match status" value="1"/>
</dbReference>
<dbReference type="InParanoid" id="E9GI16"/>
<keyword evidence="8" id="KW-0862">Zinc</keyword>
<dbReference type="STRING" id="6669.E9GI16"/>
<dbReference type="GO" id="GO:0004181">
    <property type="term" value="F:metallocarboxypeptidase activity"/>
    <property type="evidence" value="ECO:0007669"/>
    <property type="project" value="InterPro"/>
</dbReference>
<evidence type="ECO:0000259" key="11">
    <source>
        <dbReference type="PROSITE" id="PS52035"/>
    </source>
</evidence>
<proteinExistence type="inferred from homology"/>
<evidence type="ECO:0000256" key="6">
    <source>
        <dbReference type="ARBA" id="ARBA00022729"/>
    </source>
</evidence>
<dbReference type="OMA" id="WITHSSI"/>
<evidence type="ECO:0000256" key="4">
    <source>
        <dbReference type="ARBA" id="ARBA00022670"/>
    </source>
</evidence>
<evidence type="ECO:0000313" key="13">
    <source>
        <dbReference type="Proteomes" id="UP000000305"/>
    </source>
</evidence>
<evidence type="ECO:0000256" key="8">
    <source>
        <dbReference type="ARBA" id="ARBA00022833"/>
    </source>
</evidence>
<dbReference type="SUPFAM" id="SSF53187">
    <property type="entry name" value="Zn-dependent exopeptidases"/>
    <property type="match status" value="1"/>
</dbReference>
<sequence>MGKSQSKAVIYINCGMHAREWISISSCLWMINELVTSKTGSVTSLLLDTYDFWFVPVANPDGYIYSWTTDRLWRKNRSPGNPCSGVDLNRNFDVGFNATSRNPCSISYGGVEPESEEETKALTKLLYLNSYRIKATLFIHSFSQLWLSPYSVNNTYPKEYPEMVLMALRAVNAVKSFFGTDFNFGSIANVLYSAPGSAVDYCYETFGIVNSFVVQLRDRGTNGFMLPLDEIKPTAIETWAGLIAMALAINEKIPQTNTDSRA</sequence>
<protein>
    <recommendedName>
        <fullName evidence="11">Peptidase M14 domain-containing protein</fullName>
    </recommendedName>
</protein>
<keyword evidence="4" id="KW-0645">Protease</keyword>
<dbReference type="GO" id="GO:0006508">
    <property type="term" value="P:proteolysis"/>
    <property type="evidence" value="ECO:0007669"/>
    <property type="project" value="UniProtKB-KW"/>
</dbReference>
<dbReference type="eggNOG" id="KOG2650">
    <property type="taxonomic scope" value="Eukaryota"/>
</dbReference>
<dbReference type="FunFam" id="3.40.630.10:FF:000084">
    <property type="entry name" value="Carboxypeptidase B2"/>
    <property type="match status" value="1"/>
</dbReference>
<dbReference type="Gene3D" id="3.40.630.10">
    <property type="entry name" value="Zn peptidases"/>
    <property type="match status" value="1"/>
</dbReference>